<dbReference type="AlphaFoldDB" id="M3E4S5"/>
<protein>
    <submittedName>
        <fullName evidence="1">Uncharacterized protein</fullName>
    </submittedName>
</protein>
<dbReference type="Proteomes" id="UP000030760">
    <property type="component" value="Unassembled WGS sequence"/>
</dbReference>
<proteinExistence type="predicted"/>
<evidence type="ECO:0000313" key="1">
    <source>
        <dbReference type="EMBL" id="EMF50886.1"/>
    </source>
</evidence>
<evidence type="ECO:0000313" key="2">
    <source>
        <dbReference type="Proteomes" id="UP000030760"/>
    </source>
</evidence>
<accession>M3E4S5</accession>
<name>M3E4S5_9ACTN</name>
<reference evidence="2" key="1">
    <citation type="journal article" date="2013" name="Genome Announc.">
        <title>Draft Genome Sequence of Streptomyces bottropensis ATCC 25435, a Bottromycin-Producing Actinomycete.</title>
        <authorList>
            <person name="Zhang H."/>
            <person name="Zhou W."/>
            <person name="Zhuang Y."/>
            <person name="Liang X."/>
            <person name="Liu T."/>
        </authorList>
    </citation>
    <scope>NUCLEOTIDE SEQUENCE [LARGE SCALE GENOMIC DNA]</scope>
    <source>
        <strain evidence="2">ATCC 25435</strain>
    </source>
</reference>
<dbReference type="EMBL" id="KB405097">
    <property type="protein sequence ID" value="EMF50886.1"/>
    <property type="molecule type" value="Genomic_DNA"/>
</dbReference>
<sequence>MPIFVGRQPWAVVGNQGETMSDDRKGIVPVWTLATGDVRVPGLTAGESMTAERLAELRGVLAVLADEPIVTLEAHPLPDKVDRGRGIPLDAGSPLAQHLSQFITQSTRSSLTAARATASGESLYRMVVPAKVAAQLGQGIIRPMTAKGVAGGIRGPLVDTAGKIAGGARFVPVGGAATAGAAGGAGATAGVAVGGSAALTVAAPLVLMAVAVGVSAHADRKRQQAIEHITELLEQLQEEKLDDERSELDGCRDAIDKATSILLDQGKLGLSLGLDSAVHAINTALGKADGRLARWQSSLDKLPEGEAVELGTLTKSFPGVDDHGGMFRTHLELASLAIALKRRVVVLQAVEHAQSDPGNPFENFTRALKRDQQRLDELESSIAGVLVRLSALELARPNGLRPVFTTNEVERLMRAAYRIHKLGDGITVNSRTTDVAVEIARNKDGSVVVFPALPV</sequence>
<organism evidence="1 2">
    <name type="scientific">Streptomyces bottropensis ATCC 25435</name>
    <dbReference type="NCBI Taxonomy" id="1054862"/>
    <lineage>
        <taxon>Bacteria</taxon>
        <taxon>Bacillati</taxon>
        <taxon>Actinomycetota</taxon>
        <taxon>Actinomycetes</taxon>
        <taxon>Kitasatosporales</taxon>
        <taxon>Streptomycetaceae</taxon>
        <taxon>Streptomyces</taxon>
    </lineage>
</organism>
<gene>
    <name evidence="1" type="ORF">SBD_7603</name>
</gene>